<dbReference type="AlphaFoldDB" id="A0A9D4DXX1"/>
<proteinExistence type="predicted"/>
<name>A0A9D4DXX1_DREPO</name>
<reference evidence="2" key="1">
    <citation type="journal article" date="2019" name="bioRxiv">
        <title>The Genome of the Zebra Mussel, Dreissena polymorpha: A Resource for Invasive Species Research.</title>
        <authorList>
            <person name="McCartney M.A."/>
            <person name="Auch B."/>
            <person name="Kono T."/>
            <person name="Mallez S."/>
            <person name="Zhang Y."/>
            <person name="Obille A."/>
            <person name="Becker A."/>
            <person name="Abrahante J.E."/>
            <person name="Garbe J."/>
            <person name="Badalamenti J.P."/>
            <person name="Herman A."/>
            <person name="Mangelson H."/>
            <person name="Liachko I."/>
            <person name="Sullivan S."/>
            <person name="Sone E.D."/>
            <person name="Koren S."/>
            <person name="Silverstein K.A.T."/>
            <person name="Beckman K.B."/>
            <person name="Gohl D.M."/>
        </authorList>
    </citation>
    <scope>NUCLEOTIDE SEQUENCE</scope>
    <source>
        <strain evidence="2">Duluth1</strain>
        <tissue evidence="2">Whole animal</tissue>
    </source>
</reference>
<sequence>MASDEDKKQHYKRRQSVFVIPDKIVRVFRRKKLVIRLAMSAGGLSGGLAGWRAEQACQGHNFSLKVKNGHK</sequence>
<organism evidence="2 3">
    <name type="scientific">Dreissena polymorpha</name>
    <name type="common">Zebra mussel</name>
    <name type="synonym">Mytilus polymorpha</name>
    <dbReference type="NCBI Taxonomy" id="45954"/>
    <lineage>
        <taxon>Eukaryota</taxon>
        <taxon>Metazoa</taxon>
        <taxon>Spiralia</taxon>
        <taxon>Lophotrochozoa</taxon>
        <taxon>Mollusca</taxon>
        <taxon>Bivalvia</taxon>
        <taxon>Autobranchia</taxon>
        <taxon>Heteroconchia</taxon>
        <taxon>Euheterodonta</taxon>
        <taxon>Imparidentia</taxon>
        <taxon>Neoheterodontei</taxon>
        <taxon>Myida</taxon>
        <taxon>Dreissenoidea</taxon>
        <taxon>Dreissenidae</taxon>
        <taxon>Dreissena</taxon>
    </lineage>
</organism>
<evidence type="ECO:0000256" key="1">
    <source>
        <dbReference type="SAM" id="Phobius"/>
    </source>
</evidence>
<reference evidence="2" key="2">
    <citation type="submission" date="2020-11" db="EMBL/GenBank/DDBJ databases">
        <authorList>
            <person name="McCartney M.A."/>
            <person name="Auch B."/>
            <person name="Kono T."/>
            <person name="Mallez S."/>
            <person name="Becker A."/>
            <person name="Gohl D.M."/>
            <person name="Silverstein K.A.T."/>
            <person name="Koren S."/>
            <person name="Bechman K.B."/>
            <person name="Herman A."/>
            <person name="Abrahante J.E."/>
            <person name="Garbe J."/>
        </authorList>
    </citation>
    <scope>NUCLEOTIDE SEQUENCE</scope>
    <source>
        <strain evidence="2">Duluth1</strain>
        <tissue evidence="2">Whole animal</tissue>
    </source>
</reference>
<dbReference type="EMBL" id="JAIWYP010000009">
    <property type="protein sequence ID" value="KAH3769478.1"/>
    <property type="molecule type" value="Genomic_DNA"/>
</dbReference>
<feature type="transmembrane region" description="Helical" evidence="1">
    <location>
        <begin position="33"/>
        <end position="51"/>
    </location>
</feature>
<keyword evidence="3" id="KW-1185">Reference proteome</keyword>
<dbReference type="Proteomes" id="UP000828390">
    <property type="component" value="Unassembled WGS sequence"/>
</dbReference>
<keyword evidence="1" id="KW-1133">Transmembrane helix</keyword>
<accession>A0A9D4DXX1</accession>
<evidence type="ECO:0000313" key="2">
    <source>
        <dbReference type="EMBL" id="KAH3769478.1"/>
    </source>
</evidence>
<protein>
    <submittedName>
        <fullName evidence="2">Uncharacterized protein</fullName>
    </submittedName>
</protein>
<comment type="caution">
    <text evidence="2">The sequence shown here is derived from an EMBL/GenBank/DDBJ whole genome shotgun (WGS) entry which is preliminary data.</text>
</comment>
<gene>
    <name evidence="2" type="ORF">DPMN_170746</name>
</gene>
<evidence type="ECO:0000313" key="3">
    <source>
        <dbReference type="Proteomes" id="UP000828390"/>
    </source>
</evidence>
<keyword evidence="1" id="KW-0472">Membrane</keyword>
<keyword evidence="1" id="KW-0812">Transmembrane</keyword>